<evidence type="ECO:0000259" key="11">
    <source>
        <dbReference type="Pfam" id="PF02518"/>
    </source>
</evidence>
<feature type="transmembrane region" description="Helical" evidence="10">
    <location>
        <begin position="19"/>
        <end position="36"/>
    </location>
</feature>
<dbReference type="Proteomes" id="UP001589568">
    <property type="component" value="Unassembled WGS sequence"/>
</dbReference>
<dbReference type="EC" id="2.7.13.3" evidence="2"/>
<feature type="transmembrane region" description="Helical" evidence="10">
    <location>
        <begin position="140"/>
        <end position="158"/>
    </location>
</feature>
<feature type="transmembrane region" description="Helical" evidence="10">
    <location>
        <begin position="42"/>
        <end position="63"/>
    </location>
</feature>
<evidence type="ECO:0000313" key="13">
    <source>
        <dbReference type="EMBL" id="MFB9477287.1"/>
    </source>
</evidence>
<evidence type="ECO:0000256" key="7">
    <source>
        <dbReference type="ARBA" id="ARBA00022840"/>
    </source>
</evidence>
<evidence type="ECO:0000256" key="9">
    <source>
        <dbReference type="SAM" id="Coils"/>
    </source>
</evidence>
<dbReference type="SUPFAM" id="SSF55874">
    <property type="entry name" value="ATPase domain of HSP90 chaperone/DNA topoisomerase II/histidine kinase"/>
    <property type="match status" value="1"/>
</dbReference>
<reference evidence="13 14" key="1">
    <citation type="submission" date="2024-09" db="EMBL/GenBank/DDBJ databases">
        <authorList>
            <person name="Sun Q."/>
            <person name="Mori K."/>
        </authorList>
    </citation>
    <scope>NUCLEOTIDE SEQUENCE [LARGE SCALE GENOMIC DNA]</scope>
    <source>
        <strain evidence="13 14">JCM 3324</strain>
    </source>
</reference>
<evidence type="ECO:0000256" key="3">
    <source>
        <dbReference type="ARBA" id="ARBA00022553"/>
    </source>
</evidence>
<evidence type="ECO:0000256" key="8">
    <source>
        <dbReference type="ARBA" id="ARBA00023012"/>
    </source>
</evidence>
<dbReference type="RefSeq" id="WP_379485359.1">
    <property type="nucleotide sequence ID" value="NZ_JBHMCF010000061.1"/>
</dbReference>
<keyword evidence="7" id="KW-0067">ATP-binding</keyword>
<evidence type="ECO:0000256" key="2">
    <source>
        <dbReference type="ARBA" id="ARBA00012438"/>
    </source>
</evidence>
<dbReference type="InterPro" id="IPR036890">
    <property type="entry name" value="HATPase_C_sf"/>
</dbReference>
<comment type="caution">
    <text evidence="13">The sequence shown here is derived from an EMBL/GenBank/DDBJ whole genome shotgun (WGS) entry which is preliminary data.</text>
</comment>
<dbReference type="InterPro" id="IPR011712">
    <property type="entry name" value="Sig_transdc_His_kin_sub3_dim/P"/>
</dbReference>
<evidence type="ECO:0000313" key="14">
    <source>
        <dbReference type="Proteomes" id="UP001589568"/>
    </source>
</evidence>
<keyword evidence="4" id="KW-0808">Transferase</keyword>
<protein>
    <recommendedName>
        <fullName evidence="2">histidine kinase</fullName>
        <ecNumber evidence="2">2.7.13.3</ecNumber>
    </recommendedName>
</protein>
<dbReference type="GO" id="GO:0016301">
    <property type="term" value="F:kinase activity"/>
    <property type="evidence" value="ECO:0007669"/>
    <property type="project" value="UniProtKB-KW"/>
</dbReference>
<dbReference type="Pfam" id="PF02518">
    <property type="entry name" value="HATPase_c"/>
    <property type="match status" value="1"/>
</dbReference>
<dbReference type="PANTHER" id="PTHR24421">
    <property type="entry name" value="NITRATE/NITRITE SENSOR PROTEIN NARX-RELATED"/>
    <property type="match status" value="1"/>
</dbReference>
<feature type="coiled-coil region" evidence="9">
    <location>
        <begin position="173"/>
        <end position="200"/>
    </location>
</feature>
<dbReference type="EMBL" id="JBHMCF010000061">
    <property type="protein sequence ID" value="MFB9477287.1"/>
    <property type="molecule type" value="Genomic_DNA"/>
</dbReference>
<keyword evidence="14" id="KW-1185">Reference proteome</keyword>
<keyword evidence="9" id="KW-0175">Coiled coil</keyword>
<accession>A0ABV5P434</accession>
<keyword evidence="10" id="KW-0812">Transmembrane</keyword>
<evidence type="ECO:0000256" key="10">
    <source>
        <dbReference type="SAM" id="Phobius"/>
    </source>
</evidence>
<proteinExistence type="predicted"/>
<evidence type="ECO:0000256" key="6">
    <source>
        <dbReference type="ARBA" id="ARBA00022777"/>
    </source>
</evidence>
<feature type="transmembrane region" description="Helical" evidence="10">
    <location>
        <begin position="114"/>
        <end position="134"/>
    </location>
</feature>
<evidence type="ECO:0000256" key="4">
    <source>
        <dbReference type="ARBA" id="ARBA00022679"/>
    </source>
</evidence>
<feature type="domain" description="Signal transduction histidine kinase subgroup 3 dimerisation and phosphoacceptor" evidence="12">
    <location>
        <begin position="192"/>
        <end position="258"/>
    </location>
</feature>
<evidence type="ECO:0000259" key="12">
    <source>
        <dbReference type="Pfam" id="PF07730"/>
    </source>
</evidence>
<evidence type="ECO:0000256" key="1">
    <source>
        <dbReference type="ARBA" id="ARBA00000085"/>
    </source>
</evidence>
<dbReference type="Pfam" id="PF07730">
    <property type="entry name" value="HisKA_3"/>
    <property type="match status" value="1"/>
</dbReference>
<dbReference type="InterPro" id="IPR050482">
    <property type="entry name" value="Sensor_HK_TwoCompSys"/>
</dbReference>
<name>A0ABV5P434_9ACTN</name>
<dbReference type="CDD" id="cd16917">
    <property type="entry name" value="HATPase_UhpB-NarQ-NarX-like"/>
    <property type="match status" value="1"/>
</dbReference>
<keyword evidence="6 13" id="KW-0418">Kinase</keyword>
<keyword evidence="8" id="KW-0902">Two-component regulatory system</keyword>
<dbReference type="InterPro" id="IPR003594">
    <property type="entry name" value="HATPase_dom"/>
</dbReference>
<dbReference type="Gene3D" id="3.30.565.10">
    <property type="entry name" value="Histidine kinase-like ATPase, C-terminal domain"/>
    <property type="match status" value="1"/>
</dbReference>
<keyword evidence="10" id="KW-1133">Transmembrane helix</keyword>
<dbReference type="PANTHER" id="PTHR24421:SF10">
    <property type="entry name" value="NITRATE_NITRITE SENSOR PROTEIN NARQ"/>
    <property type="match status" value="1"/>
</dbReference>
<keyword evidence="10" id="KW-0472">Membrane</keyword>
<gene>
    <name evidence="13" type="ORF">ACFFR3_48000</name>
</gene>
<sequence length="396" mass="41623">MSATITASRPGRTQARRPWAADGVVAAAAGVAGVLGSPTVSFATPTQTAYTLLVIGGCAALLLRRRAPRLCLGLLVLLLAVHLPLVQMGPYAGVVCLIGACTTQTRLDAGWRWGFLALFYAVATGGIVTALSAADGAVQPVPLVAAYALLTVAALIGATRRNAADRYRLAVERADILETRHEIERRLAALEERSRIAREMHDILGHSLNAVAVLSEGARHAVRSDPERADAALADIGRLSRSAVDEVRDLIDVLRTEDDHVDRAPAPSLADLPELVSGFRSTGTVIRTRVDGDPGSLPGHLGCTAYRIVQEAITNAVKHAPGAAITIRVTIGDADVDLLVTNARPAVPRKAGDGQGHGLIGIRERVRAAGGTVEAGPDPATGGWRLHARLPRRRPC</sequence>
<feature type="domain" description="Histidine kinase/HSP90-like ATPase" evidence="11">
    <location>
        <begin position="306"/>
        <end position="393"/>
    </location>
</feature>
<organism evidence="13 14">
    <name type="scientific">Nonomuraea salmonea</name>
    <dbReference type="NCBI Taxonomy" id="46181"/>
    <lineage>
        <taxon>Bacteria</taxon>
        <taxon>Bacillati</taxon>
        <taxon>Actinomycetota</taxon>
        <taxon>Actinomycetes</taxon>
        <taxon>Streptosporangiales</taxon>
        <taxon>Streptosporangiaceae</taxon>
        <taxon>Nonomuraea</taxon>
    </lineage>
</organism>
<feature type="transmembrane region" description="Helical" evidence="10">
    <location>
        <begin position="70"/>
        <end position="85"/>
    </location>
</feature>
<dbReference type="Gene3D" id="1.20.5.1930">
    <property type="match status" value="1"/>
</dbReference>
<evidence type="ECO:0000256" key="5">
    <source>
        <dbReference type="ARBA" id="ARBA00022741"/>
    </source>
</evidence>
<keyword evidence="3" id="KW-0597">Phosphoprotein</keyword>
<comment type="catalytic activity">
    <reaction evidence="1">
        <text>ATP + protein L-histidine = ADP + protein N-phospho-L-histidine.</text>
        <dbReference type="EC" id="2.7.13.3"/>
    </reaction>
</comment>
<keyword evidence="5" id="KW-0547">Nucleotide-binding</keyword>